<dbReference type="GeneTree" id="ENSGT00940000163301"/>
<dbReference type="InterPro" id="IPR050182">
    <property type="entry name" value="Cytochrome_P450_fam2"/>
</dbReference>
<dbReference type="GO" id="GO:0005506">
    <property type="term" value="F:iron ion binding"/>
    <property type="evidence" value="ECO:0007669"/>
    <property type="project" value="InterPro"/>
</dbReference>
<name>A0A3P9PYX5_POERE</name>
<evidence type="ECO:0000313" key="6">
    <source>
        <dbReference type="Ensembl" id="ENSPREP00000027000.1"/>
    </source>
</evidence>
<reference evidence="6" key="2">
    <citation type="submission" date="2025-08" db="UniProtKB">
        <authorList>
            <consortium name="Ensembl"/>
        </authorList>
    </citation>
    <scope>IDENTIFICATION</scope>
    <source>
        <strain evidence="6">Guanapo</strain>
    </source>
</reference>
<dbReference type="Pfam" id="PF00067">
    <property type="entry name" value="p450"/>
    <property type="match status" value="1"/>
</dbReference>
<sequence>IQRIANTVPLSVFHCTTKDSELMGYSIPQGTMIIQNLDSMLREEGQWKFPHEFNPENFLNEQGEFLFCEPGSRICLGESLARMELFLIIVTLLRRFKFVWPEDAGKPDLTPVFGATLTPKPYFMKIQLRGNQ</sequence>
<dbReference type="InterPro" id="IPR001128">
    <property type="entry name" value="Cyt_P450"/>
</dbReference>
<keyword evidence="7" id="KW-1185">Reference proteome</keyword>
<dbReference type="InterPro" id="IPR036396">
    <property type="entry name" value="Cyt_P450_sf"/>
</dbReference>
<evidence type="ECO:0000256" key="4">
    <source>
        <dbReference type="ARBA" id="ARBA00023004"/>
    </source>
</evidence>
<reference evidence="7" key="1">
    <citation type="submission" date="2013-11" db="EMBL/GenBank/DDBJ databases">
        <title>The genomic landscape of the Guanapo guppy.</title>
        <authorList>
            <person name="Kuenstner A."/>
            <person name="Dreyer C."/>
        </authorList>
    </citation>
    <scope>NUCLEOTIDE SEQUENCE</scope>
    <source>
        <strain evidence="7">Guanapo</strain>
    </source>
</reference>
<dbReference type="InterPro" id="IPR002401">
    <property type="entry name" value="Cyt_P450_E_grp-I"/>
</dbReference>
<dbReference type="OMA" id="FRHEFNP"/>
<dbReference type="Proteomes" id="UP000242638">
    <property type="component" value="Unassembled WGS sequence"/>
</dbReference>
<dbReference type="GO" id="GO:0006082">
    <property type="term" value="P:organic acid metabolic process"/>
    <property type="evidence" value="ECO:0007669"/>
    <property type="project" value="TreeGrafter"/>
</dbReference>
<dbReference type="Gene3D" id="1.10.630.10">
    <property type="entry name" value="Cytochrome P450"/>
    <property type="match status" value="1"/>
</dbReference>
<keyword evidence="5" id="KW-0349">Heme</keyword>
<dbReference type="GO" id="GO:0020037">
    <property type="term" value="F:heme binding"/>
    <property type="evidence" value="ECO:0007669"/>
    <property type="project" value="InterPro"/>
</dbReference>
<dbReference type="GO" id="GO:0016712">
    <property type="term" value="F:oxidoreductase activity, acting on paired donors, with incorporation or reduction of molecular oxygen, reduced flavin or flavoprotein as one donor, and incorporation of one atom of oxygen"/>
    <property type="evidence" value="ECO:0007669"/>
    <property type="project" value="TreeGrafter"/>
</dbReference>
<evidence type="ECO:0000256" key="5">
    <source>
        <dbReference type="PIRSR" id="PIRSR602401-1"/>
    </source>
</evidence>
<keyword evidence="3 5" id="KW-0479">Metal-binding</keyword>
<accession>A0A3P9PYX5</accession>
<evidence type="ECO:0000256" key="3">
    <source>
        <dbReference type="ARBA" id="ARBA00022723"/>
    </source>
</evidence>
<keyword evidence="4 5" id="KW-0408">Iron</keyword>
<dbReference type="Bgee" id="ENSPREG00000018239">
    <property type="expression patterns" value="Expressed in caudal fin"/>
</dbReference>
<dbReference type="PANTHER" id="PTHR24300">
    <property type="entry name" value="CYTOCHROME P450 508A4-RELATED"/>
    <property type="match status" value="1"/>
</dbReference>
<dbReference type="STRING" id="8081.ENSPREP00000027000"/>
<dbReference type="AlphaFoldDB" id="A0A3P9PYX5"/>
<dbReference type="Ensembl" id="ENSPRET00000027281.1">
    <property type="protein sequence ID" value="ENSPREP00000027000.1"/>
    <property type="gene ID" value="ENSPREG00000018239.1"/>
</dbReference>
<dbReference type="GO" id="GO:0006805">
    <property type="term" value="P:xenobiotic metabolic process"/>
    <property type="evidence" value="ECO:0007669"/>
    <property type="project" value="TreeGrafter"/>
</dbReference>
<feature type="binding site" description="axial binding residue" evidence="5">
    <location>
        <position position="75"/>
    </location>
    <ligand>
        <name>heme</name>
        <dbReference type="ChEBI" id="CHEBI:30413"/>
    </ligand>
    <ligandPart>
        <name>Fe</name>
        <dbReference type="ChEBI" id="CHEBI:18248"/>
    </ligandPart>
</feature>
<dbReference type="PRINTS" id="PR00463">
    <property type="entry name" value="EP450I"/>
</dbReference>
<evidence type="ECO:0000313" key="7">
    <source>
        <dbReference type="Proteomes" id="UP000242638"/>
    </source>
</evidence>
<comment type="cofactor">
    <cofactor evidence="1 5">
        <name>heme</name>
        <dbReference type="ChEBI" id="CHEBI:30413"/>
    </cofactor>
</comment>
<reference evidence="6" key="3">
    <citation type="submission" date="2025-09" db="UniProtKB">
        <authorList>
            <consortium name="Ensembl"/>
        </authorList>
    </citation>
    <scope>IDENTIFICATION</scope>
    <source>
        <strain evidence="6">Guanapo</strain>
    </source>
</reference>
<organism evidence="6 7">
    <name type="scientific">Poecilia reticulata</name>
    <name type="common">Guppy</name>
    <name type="synonym">Acanthophacelus reticulatus</name>
    <dbReference type="NCBI Taxonomy" id="8081"/>
    <lineage>
        <taxon>Eukaryota</taxon>
        <taxon>Metazoa</taxon>
        <taxon>Chordata</taxon>
        <taxon>Craniata</taxon>
        <taxon>Vertebrata</taxon>
        <taxon>Euteleostomi</taxon>
        <taxon>Actinopterygii</taxon>
        <taxon>Neopterygii</taxon>
        <taxon>Teleostei</taxon>
        <taxon>Neoteleostei</taxon>
        <taxon>Acanthomorphata</taxon>
        <taxon>Ovalentaria</taxon>
        <taxon>Atherinomorphae</taxon>
        <taxon>Cyprinodontiformes</taxon>
        <taxon>Poeciliidae</taxon>
        <taxon>Poeciliinae</taxon>
        <taxon>Poecilia</taxon>
    </lineage>
</organism>
<evidence type="ECO:0000256" key="2">
    <source>
        <dbReference type="ARBA" id="ARBA00010617"/>
    </source>
</evidence>
<comment type="similarity">
    <text evidence="2">Belongs to the cytochrome P450 family.</text>
</comment>
<dbReference type="PANTHER" id="PTHR24300:SF327">
    <property type="entry name" value="CYTOCHROME P450 2F2-RELATED"/>
    <property type="match status" value="1"/>
</dbReference>
<protein>
    <submittedName>
        <fullName evidence="6">Cytochrome P450 2D9-like</fullName>
    </submittedName>
</protein>
<dbReference type="SUPFAM" id="SSF48264">
    <property type="entry name" value="Cytochrome P450"/>
    <property type="match status" value="1"/>
</dbReference>
<proteinExistence type="inferred from homology"/>
<dbReference type="GO" id="GO:0005737">
    <property type="term" value="C:cytoplasm"/>
    <property type="evidence" value="ECO:0007669"/>
    <property type="project" value="TreeGrafter"/>
</dbReference>
<evidence type="ECO:0000256" key="1">
    <source>
        <dbReference type="ARBA" id="ARBA00001971"/>
    </source>
</evidence>